<organism evidence="1 2">
    <name type="scientific">Diversispora eburnea</name>
    <dbReference type="NCBI Taxonomy" id="1213867"/>
    <lineage>
        <taxon>Eukaryota</taxon>
        <taxon>Fungi</taxon>
        <taxon>Fungi incertae sedis</taxon>
        <taxon>Mucoromycota</taxon>
        <taxon>Glomeromycotina</taxon>
        <taxon>Glomeromycetes</taxon>
        <taxon>Diversisporales</taxon>
        <taxon>Diversisporaceae</taxon>
        <taxon>Diversispora</taxon>
    </lineage>
</organism>
<proteinExistence type="predicted"/>
<gene>
    <name evidence="1" type="ORF">DEBURN_LOCUS10349</name>
</gene>
<keyword evidence="2" id="KW-1185">Reference proteome</keyword>
<protein>
    <submittedName>
        <fullName evidence="1">3544_t:CDS:1</fullName>
    </submittedName>
</protein>
<dbReference type="Proteomes" id="UP000789706">
    <property type="component" value="Unassembled WGS sequence"/>
</dbReference>
<dbReference type="OrthoDB" id="2365682at2759"/>
<evidence type="ECO:0000313" key="1">
    <source>
        <dbReference type="EMBL" id="CAG8620507.1"/>
    </source>
</evidence>
<feature type="non-terminal residue" evidence="1">
    <location>
        <position position="1"/>
    </location>
</feature>
<dbReference type="EMBL" id="CAJVPK010002913">
    <property type="protein sequence ID" value="CAG8620507.1"/>
    <property type="molecule type" value="Genomic_DNA"/>
</dbReference>
<accession>A0A9N9GRK7</accession>
<sequence length="512" mass="59145">NDENLELCEDQLIKTWIISDYFTDEPLYKYIHIIVRSPIPPVKFDLVCLFCTKDETYSLFIEFIQVAKELKPNEKSNPFNFCNLKINDMTYEEVRDLIYELRYCEEHDSEEVTGQLIRFIPEGKEFLNARIPPQSFHDPLPTWEKISQDLQKVFDKTLDNELRPSFRKVHYNLVDMSIGYKQIQGKYTDELAIILYVHQKGILRLGCGGSFSKEICEYPVDVIEACVTTPYSFYKSRCLDYQKNILLGSSIGVIGSQRTSGTIGVVVIDKDSKQIGILSCEHVYKFNESSSEKGNIIYQPSHDNLDERKQEFIGMALDDERYKEDSERMYCRIEENRQNSKLARYDCLIQNNFFSITHQKSFGVDVAFCILTNKSRTLCPDKFSVLSECFKKVKLPENTCLNSFYTYKDFDDIDELEVFKVESETGLSCGKLVPVSTAVSIDLTNESIKFAERESLGEIPQIPSSIEFTDKEYFIGYMKSGDFECGDSKASVVNQKGKALDILHLLWMTKFN</sequence>
<evidence type="ECO:0000313" key="2">
    <source>
        <dbReference type="Proteomes" id="UP000789706"/>
    </source>
</evidence>
<feature type="non-terminal residue" evidence="1">
    <location>
        <position position="512"/>
    </location>
</feature>
<dbReference type="AlphaFoldDB" id="A0A9N9GRK7"/>
<comment type="caution">
    <text evidence="1">The sequence shown here is derived from an EMBL/GenBank/DDBJ whole genome shotgun (WGS) entry which is preliminary data.</text>
</comment>
<name>A0A9N9GRK7_9GLOM</name>
<reference evidence="1" key="1">
    <citation type="submission" date="2021-06" db="EMBL/GenBank/DDBJ databases">
        <authorList>
            <person name="Kallberg Y."/>
            <person name="Tangrot J."/>
            <person name="Rosling A."/>
        </authorList>
    </citation>
    <scope>NUCLEOTIDE SEQUENCE</scope>
    <source>
        <strain evidence="1">AZ414A</strain>
    </source>
</reference>